<feature type="non-terminal residue" evidence="11">
    <location>
        <position position="1"/>
    </location>
</feature>
<evidence type="ECO:0000256" key="4">
    <source>
        <dbReference type="ARBA" id="ARBA00022824"/>
    </source>
</evidence>
<dbReference type="PaxDb" id="67767-A0A0J7KB99"/>
<comment type="caution">
    <text evidence="11">The sequence shown here is derived from an EMBL/GenBank/DDBJ whole genome shotgun (WGS) entry which is preliminary data.</text>
</comment>
<keyword evidence="10" id="KW-0472">Membrane</keyword>
<keyword evidence="2" id="KW-0813">Transport</keyword>
<dbReference type="AlphaFoldDB" id="A0A0J7KB99"/>
<evidence type="ECO:0000256" key="9">
    <source>
        <dbReference type="SAM" id="MobiDB-lite"/>
    </source>
</evidence>
<keyword evidence="12" id="KW-1185">Reference proteome</keyword>
<evidence type="ECO:0000256" key="7">
    <source>
        <dbReference type="ARBA" id="ARBA00023157"/>
    </source>
</evidence>
<feature type="compositionally biased region" description="Basic residues" evidence="9">
    <location>
        <begin position="122"/>
        <end position="131"/>
    </location>
</feature>
<name>A0A0J7KB99_LASNI</name>
<keyword evidence="3" id="KW-0732">Signal</keyword>
<keyword evidence="8" id="KW-0676">Redox-active center</keyword>
<organism evidence="11 12">
    <name type="scientific">Lasius niger</name>
    <name type="common">Black garden ant</name>
    <dbReference type="NCBI Taxonomy" id="67767"/>
    <lineage>
        <taxon>Eukaryota</taxon>
        <taxon>Metazoa</taxon>
        <taxon>Ecdysozoa</taxon>
        <taxon>Arthropoda</taxon>
        <taxon>Hexapoda</taxon>
        <taxon>Insecta</taxon>
        <taxon>Pterygota</taxon>
        <taxon>Neoptera</taxon>
        <taxon>Endopterygota</taxon>
        <taxon>Hymenoptera</taxon>
        <taxon>Apocrita</taxon>
        <taxon>Aculeata</taxon>
        <taxon>Formicoidea</taxon>
        <taxon>Formicidae</taxon>
        <taxon>Formicinae</taxon>
        <taxon>Lasius</taxon>
        <taxon>Lasius</taxon>
    </lineage>
</organism>
<evidence type="ECO:0000256" key="10">
    <source>
        <dbReference type="SAM" id="Phobius"/>
    </source>
</evidence>
<feature type="compositionally biased region" description="Basic and acidic residues" evidence="9">
    <location>
        <begin position="94"/>
        <end position="115"/>
    </location>
</feature>
<feature type="compositionally biased region" description="Acidic residues" evidence="9">
    <location>
        <begin position="70"/>
        <end position="93"/>
    </location>
</feature>
<evidence type="ECO:0000256" key="3">
    <source>
        <dbReference type="ARBA" id="ARBA00022729"/>
    </source>
</evidence>
<evidence type="ECO:0000256" key="2">
    <source>
        <dbReference type="ARBA" id="ARBA00022448"/>
    </source>
</evidence>
<keyword evidence="5" id="KW-0249">Electron transport</keyword>
<dbReference type="PANTHER" id="PTHR46107">
    <property type="entry name" value="DUMPY: SHORTER THAN WILD-TYPE"/>
    <property type="match status" value="1"/>
</dbReference>
<evidence type="ECO:0000256" key="6">
    <source>
        <dbReference type="ARBA" id="ARBA00022989"/>
    </source>
</evidence>
<comment type="subcellular location">
    <subcellularLocation>
        <location evidence="1">Endoplasmic reticulum membrane</location>
        <topology evidence="1">Single-pass membrane protein</topology>
    </subcellularLocation>
</comment>
<dbReference type="InterPro" id="IPR052454">
    <property type="entry name" value="TMX_domain-containing"/>
</dbReference>
<keyword evidence="6 10" id="KW-1133">Transmembrane helix</keyword>
<evidence type="ECO:0000256" key="5">
    <source>
        <dbReference type="ARBA" id="ARBA00022982"/>
    </source>
</evidence>
<evidence type="ECO:0000256" key="8">
    <source>
        <dbReference type="ARBA" id="ARBA00023284"/>
    </source>
</evidence>
<proteinExistence type="predicted"/>
<reference evidence="11 12" key="1">
    <citation type="submission" date="2015-04" db="EMBL/GenBank/DDBJ databases">
        <title>Lasius niger genome sequencing.</title>
        <authorList>
            <person name="Konorov E.A."/>
            <person name="Nikitin M.A."/>
            <person name="Kirill M.V."/>
            <person name="Chang P."/>
        </authorList>
    </citation>
    <scope>NUCLEOTIDE SEQUENCE [LARGE SCALE GENOMIC DNA]</scope>
    <source>
        <tissue evidence="11">Whole</tissue>
    </source>
</reference>
<dbReference type="Proteomes" id="UP000036403">
    <property type="component" value="Unassembled WGS sequence"/>
</dbReference>
<feature type="transmembrane region" description="Helical" evidence="10">
    <location>
        <begin position="15"/>
        <end position="44"/>
    </location>
</feature>
<dbReference type="STRING" id="67767.A0A0J7KB99"/>
<keyword evidence="7" id="KW-1015">Disulfide bond</keyword>
<dbReference type="OrthoDB" id="7869097at2759"/>
<protein>
    <submittedName>
        <fullName evidence="11">Thioredoxin-related transmembrane protein 1</fullName>
    </submittedName>
</protein>
<evidence type="ECO:0000256" key="1">
    <source>
        <dbReference type="ARBA" id="ARBA00004389"/>
    </source>
</evidence>
<dbReference type="PANTHER" id="PTHR46107:SF3">
    <property type="entry name" value="THIOREDOXIN DOMAIN-CONTAINING PROTEIN"/>
    <property type="match status" value="1"/>
</dbReference>
<dbReference type="GO" id="GO:0015036">
    <property type="term" value="F:disulfide oxidoreductase activity"/>
    <property type="evidence" value="ECO:0007669"/>
    <property type="project" value="TreeGrafter"/>
</dbReference>
<dbReference type="EMBL" id="LBMM01010290">
    <property type="protein sequence ID" value="KMQ87552.1"/>
    <property type="molecule type" value="Genomic_DNA"/>
</dbReference>
<accession>A0A0J7KB99</accession>
<gene>
    <name evidence="11" type="ORF">RF55_13131</name>
</gene>
<sequence>GIHNKLLEDIGLPTWGSYLIFAVATIILGAILGLFIVCLIDFIYPPKPVQQQSKKKQDGTLDNSMQERGVDEDEIAENVADDLVDEEESEAEEPETKESEIKELEVSEKDKDTKTDTSSPNVRKRKPRKAD</sequence>
<keyword evidence="4" id="KW-0256">Endoplasmic reticulum</keyword>
<evidence type="ECO:0000313" key="12">
    <source>
        <dbReference type="Proteomes" id="UP000036403"/>
    </source>
</evidence>
<keyword evidence="10 11" id="KW-0812">Transmembrane</keyword>
<dbReference type="GO" id="GO:0005789">
    <property type="term" value="C:endoplasmic reticulum membrane"/>
    <property type="evidence" value="ECO:0007669"/>
    <property type="project" value="UniProtKB-SubCell"/>
</dbReference>
<evidence type="ECO:0000313" key="11">
    <source>
        <dbReference type="EMBL" id="KMQ87552.1"/>
    </source>
</evidence>
<feature type="region of interest" description="Disordered" evidence="9">
    <location>
        <begin position="48"/>
        <end position="131"/>
    </location>
</feature>